<reference evidence="5" key="1">
    <citation type="submission" date="2021-08" db="EMBL/GenBank/DDBJ databases">
        <authorList>
            <person name="Stevens D.C."/>
        </authorList>
    </citation>
    <scope>NUCLEOTIDE SEQUENCE</scope>
    <source>
        <strain evidence="5">DSM 53165</strain>
    </source>
</reference>
<dbReference type="InterPro" id="IPR000253">
    <property type="entry name" value="FHA_dom"/>
</dbReference>
<dbReference type="EMBL" id="JAIRAU010000043">
    <property type="protein sequence ID" value="MBZ5713759.1"/>
    <property type="molecule type" value="Genomic_DNA"/>
</dbReference>
<dbReference type="PRINTS" id="PR00038">
    <property type="entry name" value="HTHLUXR"/>
</dbReference>
<dbReference type="Gene3D" id="2.60.200.20">
    <property type="match status" value="1"/>
</dbReference>
<dbReference type="SUPFAM" id="SSF46894">
    <property type="entry name" value="C-terminal effector domain of the bipartite response regulators"/>
    <property type="match status" value="1"/>
</dbReference>
<evidence type="ECO:0000256" key="1">
    <source>
        <dbReference type="ARBA" id="ARBA00023015"/>
    </source>
</evidence>
<feature type="non-terminal residue" evidence="5">
    <location>
        <position position="1"/>
    </location>
</feature>
<dbReference type="InterPro" id="IPR008984">
    <property type="entry name" value="SMAD_FHA_dom_sf"/>
</dbReference>
<keyword evidence="1" id="KW-0805">Transcription regulation</keyword>
<dbReference type="PANTHER" id="PTHR44688:SF16">
    <property type="entry name" value="DNA-BINDING TRANSCRIPTIONAL ACTIVATOR DEVR_DOSR"/>
    <property type="match status" value="1"/>
</dbReference>
<keyword evidence="2" id="KW-0238">DNA-binding</keyword>
<name>A0ABS7TZQ6_9BACT</name>
<proteinExistence type="predicted"/>
<dbReference type="Pfam" id="PF00196">
    <property type="entry name" value="GerE"/>
    <property type="match status" value="1"/>
</dbReference>
<sequence length="120" mass="12831">DGIFNLIDLASTNGIHVNGVRVDLTILRGQDRIEVGPVARLCFTFDADPLEETTLPPLDLSPRQLEVAKLVCQGLTNAEIAATLGISARTVTSHLDHIYTRLDIGSRSALATALAKRGLA</sequence>
<dbReference type="PROSITE" id="PS50043">
    <property type="entry name" value="HTH_LUXR_2"/>
    <property type="match status" value="1"/>
</dbReference>
<dbReference type="InterPro" id="IPR000792">
    <property type="entry name" value="Tscrpt_reg_LuxR_C"/>
</dbReference>
<dbReference type="SUPFAM" id="SSF49879">
    <property type="entry name" value="SMAD/FHA domain"/>
    <property type="match status" value="1"/>
</dbReference>
<dbReference type="Proteomes" id="UP001139031">
    <property type="component" value="Unassembled WGS sequence"/>
</dbReference>
<dbReference type="Pfam" id="PF00498">
    <property type="entry name" value="FHA"/>
    <property type="match status" value="1"/>
</dbReference>
<gene>
    <name evidence="5" type="ORF">K7C98_31400</name>
</gene>
<dbReference type="PANTHER" id="PTHR44688">
    <property type="entry name" value="DNA-BINDING TRANSCRIPTIONAL ACTIVATOR DEVR_DOSR"/>
    <property type="match status" value="1"/>
</dbReference>
<evidence type="ECO:0000256" key="3">
    <source>
        <dbReference type="ARBA" id="ARBA00023163"/>
    </source>
</evidence>
<dbReference type="InterPro" id="IPR016032">
    <property type="entry name" value="Sig_transdc_resp-reg_C-effctor"/>
</dbReference>
<evidence type="ECO:0000313" key="5">
    <source>
        <dbReference type="EMBL" id="MBZ5713759.1"/>
    </source>
</evidence>
<organism evidence="5 6">
    <name type="scientific">Nannocystis pusilla</name>
    <dbReference type="NCBI Taxonomy" id="889268"/>
    <lineage>
        <taxon>Bacteria</taxon>
        <taxon>Pseudomonadati</taxon>
        <taxon>Myxococcota</taxon>
        <taxon>Polyangia</taxon>
        <taxon>Nannocystales</taxon>
        <taxon>Nannocystaceae</taxon>
        <taxon>Nannocystis</taxon>
    </lineage>
</organism>
<evidence type="ECO:0000313" key="6">
    <source>
        <dbReference type="Proteomes" id="UP001139031"/>
    </source>
</evidence>
<dbReference type="Gene3D" id="1.10.10.10">
    <property type="entry name" value="Winged helix-like DNA-binding domain superfamily/Winged helix DNA-binding domain"/>
    <property type="match status" value="1"/>
</dbReference>
<dbReference type="CDD" id="cd06170">
    <property type="entry name" value="LuxR_C_like"/>
    <property type="match status" value="1"/>
</dbReference>
<dbReference type="PROSITE" id="PS00622">
    <property type="entry name" value="HTH_LUXR_1"/>
    <property type="match status" value="1"/>
</dbReference>
<keyword evidence="6" id="KW-1185">Reference proteome</keyword>
<evidence type="ECO:0000256" key="2">
    <source>
        <dbReference type="ARBA" id="ARBA00023125"/>
    </source>
</evidence>
<evidence type="ECO:0000259" key="4">
    <source>
        <dbReference type="PROSITE" id="PS50043"/>
    </source>
</evidence>
<dbReference type="InterPro" id="IPR036388">
    <property type="entry name" value="WH-like_DNA-bd_sf"/>
</dbReference>
<accession>A0ABS7TZQ6</accession>
<comment type="caution">
    <text evidence="5">The sequence shown here is derived from an EMBL/GenBank/DDBJ whole genome shotgun (WGS) entry which is preliminary data.</text>
</comment>
<dbReference type="CDD" id="cd00060">
    <property type="entry name" value="FHA"/>
    <property type="match status" value="1"/>
</dbReference>
<dbReference type="RefSeq" id="WP_224195490.1">
    <property type="nucleotide sequence ID" value="NZ_JAIRAU010000043.1"/>
</dbReference>
<protein>
    <submittedName>
        <fullName evidence="5">LuxR C-terminal-related transcriptional regulator</fullName>
    </submittedName>
</protein>
<keyword evidence="3" id="KW-0804">Transcription</keyword>
<feature type="domain" description="HTH luxR-type" evidence="4">
    <location>
        <begin position="53"/>
        <end position="118"/>
    </location>
</feature>
<dbReference type="SMART" id="SM00421">
    <property type="entry name" value="HTH_LUXR"/>
    <property type="match status" value="1"/>
</dbReference>